<keyword evidence="3" id="KW-1003">Cell membrane</keyword>
<dbReference type="Gene3D" id="3.40.50.300">
    <property type="entry name" value="P-loop containing nucleotide triphosphate hydrolases"/>
    <property type="match status" value="1"/>
</dbReference>
<proteinExistence type="predicted"/>
<evidence type="ECO:0000256" key="6">
    <source>
        <dbReference type="ARBA" id="ARBA00023136"/>
    </source>
</evidence>
<keyword evidence="5" id="KW-0067">ATP-binding</keyword>
<dbReference type="GO" id="GO:0016020">
    <property type="term" value="C:membrane"/>
    <property type="evidence" value="ECO:0007669"/>
    <property type="project" value="UniProtKB-SubCell"/>
</dbReference>
<dbReference type="AlphaFoldDB" id="X1W2F9"/>
<evidence type="ECO:0000313" key="9">
    <source>
        <dbReference type="EMBL" id="GAJ23635.1"/>
    </source>
</evidence>
<accession>X1W2F9</accession>
<dbReference type="Pfam" id="PF08352">
    <property type="entry name" value="oligo_HPY"/>
    <property type="match status" value="1"/>
</dbReference>
<evidence type="ECO:0000256" key="3">
    <source>
        <dbReference type="ARBA" id="ARBA00022475"/>
    </source>
</evidence>
<dbReference type="SUPFAM" id="SSF52540">
    <property type="entry name" value="P-loop containing nucleoside triphosphate hydrolases"/>
    <property type="match status" value="1"/>
</dbReference>
<comment type="caution">
    <text evidence="9">The sequence shown here is derived from an EMBL/GenBank/DDBJ whole genome shotgun (WGS) entry which is preliminary data.</text>
</comment>
<gene>
    <name evidence="9" type="ORF">S12H4_61928</name>
</gene>
<evidence type="ECO:0000259" key="8">
    <source>
        <dbReference type="Pfam" id="PF08352"/>
    </source>
</evidence>
<dbReference type="GO" id="GO:0015833">
    <property type="term" value="P:peptide transport"/>
    <property type="evidence" value="ECO:0007669"/>
    <property type="project" value="InterPro"/>
</dbReference>
<feature type="non-terminal residue" evidence="9">
    <location>
        <position position="101"/>
    </location>
</feature>
<keyword evidence="2" id="KW-0813">Transport</keyword>
<dbReference type="InterPro" id="IPR050388">
    <property type="entry name" value="ABC_Ni/Peptide_Import"/>
</dbReference>
<feature type="non-terminal residue" evidence="9">
    <location>
        <position position="1"/>
    </location>
</feature>
<dbReference type="InterPro" id="IPR003439">
    <property type="entry name" value="ABC_transporter-like_ATP-bd"/>
</dbReference>
<sequence>RGMRQRAMIAKALSCNPLLLIADEPTTALDVTIQNQILNLMCDMKQEFRTSIIFITHDLGVVGQMADEVVIMYMGRIIEQGTTGEIFKNPKHPYTIKLLDA</sequence>
<dbReference type="PANTHER" id="PTHR43297">
    <property type="entry name" value="OLIGOPEPTIDE TRANSPORT ATP-BINDING PROTEIN APPD"/>
    <property type="match status" value="1"/>
</dbReference>
<evidence type="ECO:0000256" key="2">
    <source>
        <dbReference type="ARBA" id="ARBA00022448"/>
    </source>
</evidence>
<feature type="domain" description="ABC transporter" evidence="7">
    <location>
        <begin position="2"/>
        <end position="27"/>
    </location>
</feature>
<feature type="domain" description="Oligopeptide/dipeptide ABC transporter C-terminal" evidence="8">
    <location>
        <begin position="78"/>
        <end position="101"/>
    </location>
</feature>
<dbReference type="EMBL" id="BARW01041298">
    <property type="protein sequence ID" value="GAJ23635.1"/>
    <property type="molecule type" value="Genomic_DNA"/>
</dbReference>
<evidence type="ECO:0008006" key="10">
    <source>
        <dbReference type="Google" id="ProtNLM"/>
    </source>
</evidence>
<evidence type="ECO:0000256" key="4">
    <source>
        <dbReference type="ARBA" id="ARBA00022741"/>
    </source>
</evidence>
<keyword evidence="4" id="KW-0547">Nucleotide-binding</keyword>
<keyword evidence="6" id="KW-0472">Membrane</keyword>
<evidence type="ECO:0000256" key="5">
    <source>
        <dbReference type="ARBA" id="ARBA00022840"/>
    </source>
</evidence>
<evidence type="ECO:0000256" key="1">
    <source>
        <dbReference type="ARBA" id="ARBA00004370"/>
    </source>
</evidence>
<comment type="subcellular location">
    <subcellularLocation>
        <location evidence="1">Membrane</location>
    </subcellularLocation>
</comment>
<dbReference type="PANTHER" id="PTHR43297:SF2">
    <property type="entry name" value="DIPEPTIDE TRANSPORT ATP-BINDING PROTEIN DPPD"/>
    <property type="match status" value="1"/>
</dbReference>
<evidence type="ECO:0000259" key="7">
    <source>
        <dbReference type="Pfam" id="PF00005"/>
    </source>
</evidence>
<organism evidence="9">
    <name type="scientific">marine sediment metagenome</name>
    <dbReference type="NCBI Taxonomy" id="412755"/>
    <lineage>
        <taxon>unclassified sequences</taxon>
        <taxon>metagenomes</taxon>
        <taxon>ecological metagenomes</taxon>
    </lineage>
</organism>
<reference evidence="9" key="1">
    <citation type="journal article" date="2014" name="Front. Microbiol.">
        <title>High frequency of phylogenetically diverse reductive dehalogenase-homologous genes in deep subseafloor sedimentary metagenomes.</title>
        <authorList>
            <person name="Kawai M."/>
            <person name="Futagami T."/>
            <person name="Toyoda A."/>
            <person name="Takaki Y."/>
            <person name="Nishi S."/>
            <person name="Hori S."/>
            <person name="Arai W."/>
            <person name="Tsubouchi T."/>
            <person name="Morono Y."/>
            <person name="Uchiyama I."/>
            <person name="Ito T."/>
            <person name="Fujiyama A."/>
            <person name="Inagaki F."/>
            <person name="Takami H."/>
        </authorList>
    </citation>
    <scope>NUCLEOTIDE SEQUENCE</scope>
    <source>
        <strain evidence="9">Expedition CK06-06</strain>
    </source>
</reference>
<dbReference type="InterPro" id="IPR013563">
    <property type="entry name" value="Oligopep_ABC_C"/>
</dbReference>
<dbReference type="InterPro" id="IPR027417">
    <property type="entry name" value="P-loop_NTPase"/>
</dbReference>
<name>X1W2F9_9ZZZZ</name>
<protein>
    <recommendedName>
        <fullName evidence="10">ABC transporter domain-containing protein</fullName>
    </recommendedName>
</protein>
<dbReference type="Pfam" id="PF00005">
    <property type="entry name" value="ABC_tran"/>
    <property type="match status" value="1"/>
</dbReference>
<dbReference type="GO" id="GO:0016887">
    <property type="term" value="F:ATP hydrolysis activity"/>
    <property type="evidence" value="ECO:0007669"/>
    <property type="project" value="InterPro"/>
</dbReference>
<dbReference type="GO" id="GO:0005524">
    <property type="term" value="F:ATP binding"/>
    <property type="evidence" value="ECO:0007669"/>
    <property type="project" value="UniProtKB-KW"/>
</dbReference>